<reference evidence="1 2" key="1">
    <citation type="journal article" date="2014" name="Int. J. Syst. Evol. Microbiol.">
        <title>Complete genome sequence of Corynebacterium casei LMG S-19264T (=DSM 44701T), isolated from a smear-ripened cheese.</title>
        <authorList>
            <consortium name="US DOE Joint Genome Institute (JGI-PGF)"/>
            <person name="Walter F."/>
            <person name="Albersmeier A."/>
            <person name="Kalinowski J."/>
            <person name="Ruckert C."/>
        </authorList>
    </citation>
    <scope>NUCLEOTIDE SEQUENCE [LARGE SCALE GENOMIC DNA]</scope>
    <source>
        <strain evidence="1 2">CGMCC 1.15358</strain>
    </source>
</reference>
<dbReference type="Proteomes" id="UP000598997">
    <property type="component" value="Unassembled WGS sequence"/>
</dbReference>
<protein>
    <submittedName>
        <fullName evidence="1">Uncharacterized protein</fullName>
    </submittedName>
</protein>
<accession>A0A916YCK5</accession>
<keyword evidence="2" id="KW-1185">Reference proteome</keyword>
<sequence length="71" mass="8104">MFLRLDEKDVIAKCEKAKIAISTIEDLPKGGVRLVCTTSEDAYEARKVFDRHIVTGKPQRTPLYVPDGKWR</sequence>
<dbReference type="RefSeq" id="WP_229660316.1">
    <property type="nucleotide sequence ID" value="NZ_BMIO01000003.1"/>
</dbReference>
<name>A0A916YCK5_9SPHN</name>
<gene>
    <name evidence="1" type="ORF">GCM10010989_12940</name>
</gene>
<dbReference type="AlphaFoldDB" id="A0A916YCK5"/>
<organism evidence="1 2">
    <name type="scientific">Croceicoccus pelagius</name>
    <dbReference type="NCBI Taxonomy" id="1703341"/>
    <lineage>
        <taxon>Bacteria</taxon>
        <taxon>Pseudomonadati</taxon>
        <taxon>Pseudomonadota</taxon>
        <taxon>Alphaproteobacteria</taxon>
        <taxon>Sphingomonadales</taxon>
        <taxon>Erythrobacteraceae</taxon>
        <taxon>Croceicoccus</taxon>
    </lineage>
</organism>
<comment type="caution">
    <text evidence="1">The sequence shown here is derived from an EMBL/GenBank/DDBJ whole genome shotgun (WGS) entry which is preliminary data.</text>
</comment>
<proteinExistence type="predicted"/>
<evidence type="ECO:0000313" key="2">
    <source>
        <dbReference type="Proteomes" id="UP000598997"/>
    </source>
</evidence>
<evidence type="ECO:0000313" key="1">
    <source>
        <dbReference type="EMBL" id="GGD40166.1"/>
    </source>
</evidence>
<dbReference type="EMBL" id="BMIO01000003">
    <property type="protein sequence ID" value="GGD40166.1"/>
    <property type="molecule type" value="Genomic_DNA"/>
</dbReference>